<keyword evidence="2" id="KW-1185">Reference proteome</keyword>
<comment type="caution">
    <text evidence="1">The sequence shown here is derived from an EMBL/GenBank/DDBJ whole genome shotgun (WGS) entry which is preliminary data.</text>
</comment>
<dbReference type="EMBL" id="MEHJ01000002">
    <property type="protein sequence ID" value="OEJ21452.1"/>
    <property type="molecule type" value="Genomic_DNA"/>
</dbReference>
<reference evidence="1 2" key="1">
    <citation type="submission" date="2016-08" db="EMBL/GenBank/DDBJ databases">
        <title>Complete genome sequence of Streptomyces agglomeratus strain 6-3-2, a novel anti-MRSA actinomycete isolated from Wuli of Tebit, China.</title>
        <authorList>
            <person name="Chen X."/>
        </authorList>
    </citation>
    <scope>NUCLEOTIDE SEQUENCE [LARGE SCALE GENOMIC DNA]</scope>
    <source>
        <strain evidence="1 2">6-3-2</strain>
    </source>
</reference>
<proteinExistence type="predicted"/>
<protein>
    <submittedName>
        <fullName evidence="1">Uncharacterized protein</fullName>
    </submittedName>
</protein>
<sequence>MRGVGNLCIGAASEPPTTHVDWSNSSSQDYADRMIDAVSTEILGTAASSVLLLGRLVATAQ</sequence>
<dbReference type="AlphaFoldDB" id="A0A1E5NYQ9"/>
<dbReference type="Proteomes" id="UP000095759">
    <property type="component" value="Unassembled WGS sequence"/>
</dbReference>
<evidence type="ECO:0000313" key="1">
    <source>
        <dbReference type="EMBL" id="OEJ21452.1"/>
    </source>
</evidence>
<organism evidence="1 2">
    <name type="scientific">Streptomyces agglomeratus</name>
    <dbReference type="NCBI Taxonomy" id="285458"/>
    <lineage>
        <taxon>Bacteria</taxon>
        <taxon>Bacillati</taxon>
        <taxon>Actinomycetota</taxon>
        <taxon>Actinomycetes</taxon>
        <taxon>Kitasatosporales</taxon>
        <taxon>Streptomycetaceae</taxon>
        <taxon>Streptomyces</taxon>
    </lineage>
</organism>
<name>A0A1E5NYQ9_9ACTN</name>
<evidence type="ECO:0000313" key="2">
    <source>
        <dbReference type="Proteomes" id="UP000095759"/>
    </source>
</evidence>
<dbReference type="RefSeq" id="WP_069931226.1">
    <property type="nucleotide sequence ID" value="NZ_MEHI01000005.1"/>
</dbReference>
<accession>A0A1E5NYQ9</accession>
<gene>
    <name evidence="1" type="ORF">AS594_38475</name>
</gene>